<evidence type="ECO:0000313" key="2">
    <source>
        <dbReference type="EMBL" id="KAF2086606.1"/>
    </source>
</evidence>
<feature type="region of interest" description="Disordered" evidence="1">
    <location>
        <begin position="234"/>
        <end position="264"/>
    </location>
</feature>
<feature type="region of interest" description="Disordered" evidence="1">
    <location>
        <begin position="129"/>
        <end position="150"/>
    </location>
</feature>
<proteinExistence type="predicted"/>
<accession>A0A9P4HUB5</accession>
<evidence type="ECO:0000313" key="3">
    <source>
        <dbReference type="Proteomes" id="UP000799776"/>
    </source>
</evidence>
<evidence type="ECO:0000256" key="1">
    <source>
        <dbReference type="SAM" id="MobiDB-lite"/>
    </source>
</evidence>
<feature type="compositionally biased region" description="Basic and acidic residues" evidence="1">
    <location>
        <begin position="1"/>
        <end position="10"/>
    </location>
</feature>
<dbReference type="EMBL" id="ML978723">
    <property type="protein sequence ID" value="KAF2086606.1"/>
    <property type="molecule type" value="Genomic_DNA"/>
</dbReference>
<reference evidence="2" key="1">
    <citation type="journal article" date="2020" name="Stud. Mycol.">
        <title>101 Dothideomycetes genomes: a test case for predicting lifestyles and emergence of pathogens.</title>
        <authorList>
            <person name="Haridas S."/>
            <person name="Albert R."/>
            <person name="Binder M."/>
            <person name="Bloem J."/>
            <person name="Labutti K."/>
            <person name="Salamov A."/>
            <person name="Andreopoulos B."/>
            <person name="Baker S."/>
            <person name="Barry K."/>
            <person name="Bills G."/>
            <person name="Bluhm B."/>
            <person name="Cannon C."/>
            <person name="Castanera R."/>
            <person name="Culley D."/>
            <person name="Daum C."/>
            <person name="Ezra D."/>
            <person name="Gonzalez J."/>
            <person name="Henrissat B."/>
            <person name="Kuo A."/>
            <person name="Liang C."/>
            <person name="Lipzen A."/>
            <person name="Lutzoni F."/>
            <person name="Magnuson J."/>
            <person name="Mondo S."/>
            <person name="Nolan M."/>
            <person name="Ohm R."/>
            <person name="Pangilinan J."/>
            <person name="Park H.-J."/>
            <person name="Ramirez L."/>
            <person name="Alfaro M."/>
            <person name="Sun H."/>
            <person name="Tritt A."/>
            <person name="Yoshinaga Y."/>
            <person name="Zwiers L.-H."/>
            <person name="Turgeon B."/>
            <person name="Goodwin S."/>
            <person name="Spatafora J."/>
            <person name="Crous P."/>
            <person name="Grigoriev I."/>
        </authorList>
    </citation>
    <scope>NUCLEOTIDE SEQUENCE</scope>
    <source>
        <strain evidence="2">CBS 121410</strain>
    </source>
</reference>
<name>A0A9P4HUB5_9PEZI</name>
<keyword evidence="3" id="KW-1185">Reference proteome</keyword>
<feature type="region of interest" description="Disordered" evidence="1">
    <location>
        <begin position="343"/>
        <end position="366"/>
    </location>
</feature>
<gene>
    <name evidence="2" type="ORF">K490DRAFT_57525</name>
</gene>
<dbReference type="Proteomes" id="UP000799776">
    <property type="component" value="Unassembled WGS sequence"/>
</dbReference>
<dbReference type="AlphaFoldDB" id="A0A9P4HUB5"/>
<feature type="compositionally biased region" description="Polar residues" evidence="1">
    <location>
        <begin position="249"/>
        <end position="264"/>
    </location>
</feature>
<protein>
    <submittedName>
        <fullName evidence="2">Uncharacterized protein</fullName>
    </submittedName>
</protein>
<organism evidence="2 3">
    <name type="scientific">Saccharata proteae CBS 121410</name>
    <dbReference type="NCBI Taxonomy" id="1314787"/>
    <lineage>
        <taxon>Eukaryota</taxon>
        <taxon>Fungi</taxon>
        <taxon>Dikarya</taxon>
        <taxon>Ascomycota</taxon>
        <taxon>Pezizomycotina</taxon>
        <taxon>Dothideomycetes</taxon>
        <taxon>Dothideomycetes incertae sedis</taxon>
        <taxon>Botryosphaeriales</taxon>
        <taxon>Saccharataceae</taxon>
        <taxon>Saccharata</taxon>
    </lineage>
</organism>
<feature type="compositionally biased region" description="Basic and acidic residues" evidence="1">
    <location>
        <begin position="47"/>
        <end position="56"/>
    </location>
</feature>
<comment type="caution">
    <text evidence="2">The sequence shown here is derived from an EMBL/GenBank/DDBJ whole genome shotgun (WGS) entry which is preliminary data.</text>
</comment>
<feature type="region of interest" description="Disordered" evidence="1">
    <location>
        <begin position="1"/>
        <end position="75"/>
    </location>
</feature>
<sequence length="447" mass="48984">MSDDASRVDYSHGLSENSVTPALSDAFPEPRTPTTPQTEDYASLESGKNDRLHMRADSAQPVDVMAGPGPIEDASQQDRNVSAATGYFNPETSPGSRAWEDILDSVPAVDPSSPHEPVEGDYFPRSPSAFTGTAMDTPASPTEQEANDSDDGVFVSSDLIGNERVDAIRELFEARRSRRPVPNIYQHPQSRISTPSARPLTIEEHNALYDIAQLHHNALLLTLTRVEANLATLPEPRRSHHPNPHQPSLYRQPSPTRTQKVRQTQTSLLATLPQNRAIQHSTISTARHHLRHNAPHFPPPAPSVAENHRRTAEHTTRLNAAAQPYHPPKPDVQLRRSVYLTPNMADPGSGTRVEGERPRPTSCSAGAVSDAGGVAEDAVFGGLRESGLERMRGGGSWSAGRTAELGASNRWRPLALAMKREHARLHAELRGESKGGDCMRFCVQHRW</sequence>